<evidence type="ECO:0000313" key="3">
    <source>
        <dbReference type="EMBL" id="CAD8871184.1"/>
    </source>
</evidence>
<sequence length="428" mass="47137">MDVSVDGDAEGGRASGHDPDSDVHGLVSTAESVTSGSGRDDRRSLVRRGGHTPRAPVTLDNLQNAYEDLLAYKRQDEAHKRHAAKDRRQKEQRHRKTITTMLQQAQKVSNLRNKDVSKLMQRLERVTHQTEKQHTLKAIQREKSQAMMKSSLREHHSMEAAFASKLEAVSNASARVQQLELALQHIKDVEESKARSEEAKLEAAVVTEKNTALREENDELRRGLEETRRAIVEKQGELAQQQPVVIFDGTASKVSHTRVTRCPTSSASSTLTRSCATRSFSVPSCYRVPCVLVARPNRVRTFPVEPVACHPVPLPQERGADVVQSRPRVTTVRGPHVGLIRSTCSLRPSALASPLSFPARANELQAFQRSVVPPAFMCDVLHRSTGVTCEDMRPIVYAARDTLGTSCSVLSGTSALGMQCFGSSSSLL</sequence>
<name>A0A7S1FIW4_NOCSC</name>
<gene>
    <name evidence="3" type="ORF">NSCI0253_LOCUS45541</name>
</gene>
<accession>A0A7S1FIW4</accession>
<evidence type="ECO:0000256" key="2">
    <source>
        <dbReference type="SAM" id="MobiDB-lite"/>
    </source>
</evidence>
<proteinExistence type="predicted"/>
<dbReference type="AlphaFoldDB" id="A0A7S1FIW4"/>
<feature type="region of interest" description="Disordered" evidence="2">
    <location>
        <begin position="1"/>
        <end position="57"/>
    </location>
</feature>
<reference evidence="3" key="1">
    <citation type="submission" date="2021-01" db="EMBL/GenBank/DDBJ databases">
        <authorList>
            <person name="Corre E."/>
            <person name="Pelletier E."/>
            <person name="Niang G."/>
            <person name="Scheremetjew M."/>
            <person name="Finn R."/>
            <person name="Kale V."/>
            <person name="Holt S."/>
            <person name="Cochrane G."/>
            <person name="Meng A."/>
            <person name="Brown T."/>
            <person name="Cohen L."/>
        </authorList>
    </citation>
    <scope>NUCLEOTIDE SEQUENCE</scope>
</reference>
<feature type="coiled-coil region" evidence="1">
    <location>
        <begin position="169"/>
        <end position="237"/>
    </location>
</feature>
<evidence type="ECO:0000256" key="1">
    <source>
        <dbReference type="SAM" id="Coils"/>
    </source>
</evidence>
<protein>
    <submittedName>
        <fullName evidence="3">Uncharacterized protein</fullName>
    </submittedName>
</protein>
<keyword evidence="1" id="KW-0175">Coiled coil</keyword>
<feature type="compositionally biased region" description="Basic residues" evidence="2">
    <location>
        <begin position="80"/>
        <end position="94"/>
    </location>
</feature>
<dbReference type="EMBL" id="HBFQ01064244">
    <property type="protein sequence ID" value="CAD8871184.1"/>
    <property type="molecule type" value="Transcribed_RNA"/>
</dbReference>
<organism evidence="3">
    <name type="scientific">Noctiluca scintillans</name>
    <name type="common">Sea sparkle</name>
    <name type="synonym">Red tide dinoflagellate</name>
    <dbReference type="NCBI Taxonomy" id="2966"/>
    <lineage>
        <taxon>Eukaryota</taxon>
        <taxon>Sar</taxon>
        <taxon>Alveolata</taxon>
        <taxon>Dinophyceae</taxon>
        <taxon>Noctilucales</taxon>
        <taxon>Noctilucaceae</taxon>
        <taxon>Noctiluca</taxon>
    </lineage>
</organism>
<feature type="region of interest" description="Disordered" evidence="2">
    <location>
        <begin position="75"/>
        <end position="94"/>
    </location>
</feature>